<dbReference type="InterPro" id="IPR018060">
    <property type="entry name" value="HTH_AraC"/>
</dbReference>
<dbReference type="PANTHER" id="PTHR47893">
    <property type="entry name" value="REGULATORY PROTEIN PCHR"/>
    <property type="match status" value="1"/>
</dbReference>
<dbReference type="PROSITE" id="PS00041">
    <property type="entry name" value="HTH_ARAC_FAMILY_1"/>
    <property type="match status" value="1"/>
</dbReference>
<dbReference type="SMART" id="SM00342">
    <property type="entry name" value="HTH_ARAC"/>
    <property type="match status" value="1"/>
</dbReference>
<dbReference type="PROSITE" id="PS01124">
    <property type="entry name" value="HTH_ARAC_FAMILY_2"/>
    <property type="match status" value="1"/>
</dbReference>
<keyword evidence="3" id="KW-0804">Transcription</keyword>
<gene>
    <name evidence="5" type="primary">rhaR_4</name>
    <name evidence="5" type="ORF">FLA105534_01002</name>
</gene>
<evidence type="ECO:0000256" key="3">
    <source>
        <dbReference type="ARBA" id="ARBA00023163"/>
    </source>
</evidence>
<dbReference type="Pfam" id="PF12833">
    <property type="entry name" value="HTH_18"/>
    <property type="match status" value="1"/>
</dbReference>
<proteinExistence type="predicted"/>
<dbReference type="Proteomes" id="UP000479938">
    <property type="component" value="Unassembled WGS sequence"/>
</dbReference>
<protein>
    <submittedName>
        <fullName evidence="5">HTH-type transcriptional activator RhaR</fullName>
    </submittedName>
</protein>
<keyword evidence="2" id="KW-0238">DNA-binding</keyword>
<evidence type="ECO:0000256" key="1">
    <source>
        <dbReference type="ARBA" id="ARBA00023015"/>
    </source>
</evidence>
<dbReference type="GO" id="GO:0003700">
    <property type="term" value="F:DNA-binding transcription factor activity"/>
    <property type="evidence" value="ECO:0007669"/>
    <property type="project" value="InterPro"/>
</dbReference>
<evidence type="ECO:0000256" key="2">
    <source>
        <dbReference type="ARBA" id="ARBA00023125"/>
    </source>
</evidence>
<dbReference type="InterPro" id="IPR009057">
    <property type="entry name" value="Homeodomain-like_sf"/>
</dbReference>
<keyword evidence="1" id="KW-0805">Transcription regulation</keyword>
<sequence length="355" mass="40495">MQKYLITYGCTYESGSINYEYRSIIMAFKIDSDDFTDFLEVIPKEQTLLSNQLIEDEKDIKFVTPKGDILYHEQTITEDLSILQGNYQLHDDVAISGRGDSSLLEMHFNLSDQGIGYKNTTNSADFVAPMSGNITFLSAQDNHAKINFKKNIIYNTFDIHLPLDVLTKYEGESKAMDNFLNNIQKNVSSTLAKGEIKISAKIFGVMQDIKNCFYRGLTRKIYMESKIYELIALSHYSLDTDKEAMNLAGNDVEKIKFAAQLIRENIDHPFTIVELARKVGVNQTKLKEGFKTVFGDTVFGYLQEIRMNKARHYLSDTSLSIQEISLLSGYQNVSNFSIAFKRIFGYPPTKLRLKV</sequence>
<name>A0A6J4GAK1_9FLAO</name>
<evidence type="ECO:0000313" key="5">
    <source>
        <dbReference type="EMBL" id="CAA9196148.1"/>
    </source>
</evidence>
<dbReference type="Gene3D" id="1.10.10.60">
    <property type="entry name" value="Homeodomain-like"/>
    <property type="match status" value="1"/>
</dbReference>
<dbReference type="EMBL" id="CADCSU010000054">
    <property type="protein sequence ID" value="CAA9196148.1"/>
    <property type="molecule type" value="Genomic_DNA"/>
</dbReference>
<dbReference type="GO" id="GO:0043565">
    <property type="term" value="F:sequence-specific DNA binding"/>
    <property type="evidence" value="ECO:0007669"/>
    <property type="project" value="InterPro"/>
</dbReference>
<keyword evidence="6" id="KW-1185">Reference proteome</keyword>
<accession>A0A6J4GAK1</accession>
<dbReference type="InterPro" id="IPR053142">
    <property type="entry name" value="PchR_regulatory_protein"/>
</dbReference>
<evidence type="ECO:0000313" key="6">
    <source>
        <dbReference type="Proteomes" id="UP000479938"/>
    </source>
</evidence>
<organism evidence="5 6">
    <name type="scientific">Flavobacterium bizetiae</name>
    <dbReference type="NCBI Taxonomy" id="2704140"/>
    <lineage>
        <taxon>Bacteria</taxon>
        <taxon>Pseudomonadati</taxon>
        <taxon>Bacteroidota</taxon>
        <taxon>Flavobacteriia</taxon>
        <taxon>Flavobacteriales</taxon>
        <taxon>Flavobacteriaceae</taxon>
        <taxon>Flavobacterium</taxon>
    </lineage>
</organism>
<dbReference type="SUPFAM" id="SSF46689">
    <property type="entry name" value="Homeodomain-like"/>
    <property type="match status" value="2"/>
</dbReference>
<dbReference type="InterPro" id="IPR018062">
    <property type="entry name" value="HTH_AraC-typ_CS"/>
</dbReference>
<dbReference type="AlphaFoldDB" id="A0A6J4GAK1"/>
<reference evidence="5 6" key="1">
    <citation type="submission" date="2020-02" db="EMBL/GenBank/DDBJ databases">
        <authorList>
            <person name="Criscuolo A."/>
        </authorList>
    </citation>
    <scope>NUCLEOTIDE SEQUENCE [LARGE SCALE GENOMIC DNA]</scope>
    <source>
        <strain evidence="5">CIP105534</strain>
    </source>
</reference>
<feature type="domain" description="HTH araC/xylS-type" evidence="4">
    <location>
        <begin position="256"/>
        <end position="354"/>
    </location>
</feature>
<dbReference type="PANTHER" id="PTHR47893:SF1">
    <property type="entry name" value="REGULATORY PROTEIN PCHR"/>
    <property type="match status" value="1"/>
</dbReference>
<evidence type="ECO:0000259" key="4">
    <source>
        <dbReference type="PROSITE" id="PS01124"/>
    </source>
</evidence>